<evidence type="ECO:0000313" key="7">
    <source>
        <dbReference type="EMBL" id="KAK9807468.1"/>
    </source>
</evidence>
<dbReference type="Pfam" id="PF03151">
    <property type="entry name" value="TPT"/>
    <property type="match status" value="1"/>
</dbReference>
<keyword evidence="3 5" id="KW-1133">Transmembrane helix</keyword>
<gene>
    <name evidence="7" type="ORF">WJX72_000005</name>
</gene>
<evidence type="ECO:0000256" key="2">
    <source>
        <dbReference type="ARBA" id="ARBA00022692"/>
    </source>
</evidence>
<dbReference type="EMBL" id="JALJOR010000012">
    <property type="protein sequence ID" value="KAK9807468.1"/>
    <property type="molecule type" value="Genomic_DNA"/>
</dbReference>
<feature type="domain" description="Sugar phosphate transporter" evidence="6">
    <location>
        <begin position="16"/>
        <end position="299"/>
    </location>
</feature>
<feature type="transmembrane region" description="Helical" evidence="5">
    <location>
        <begin position="165"/>
        <end position="183"/>
    </location>
</feature>
<feature type="transmembrane region" description="Helical" evidence="5">
    <location>
        <begin position="12"/>
        <end position="31"/>
    </location>
</feature>
<feature type="transmembrane region" description="Helical" evidence="5">
    <location>
        <begin position="140"/>
        <end position="159"/>
    </location>
</feature>
<feature type="transmembrane region" description="Helical" evidence="5">
    <location>
        <begin position="195"/>
        <end position="213"/>
    </location>
</feature>
<dbReference type="Proteomes" id="UP001489004">
    <property type="component" value="Unassembled WGS sequence"/>
</dbReference>
<evidence type="ECO:0000256" key="3">
    <source>
        <dbReference type="ARBA" id="ARBA00022989"/>
    </source>
</evidence>
<proteinExistence type="predicted"/>
<name>A0AAW1PC35_9CHLO</name>
<feature type="transmembrane region" description="Helical" evidence="5">
    <location>
        <begin position="79"/>
        <end position="96"/>
    </location>
</feature>
<protein>
    <recommendedName>
        <fullName evidence="6">Sugar phosphate transporter domain-containing protein</fullName>
    </recommendedName>
</protein>
<organism evidence="7 8">
    <name type="scientific">[Myrmecia] bisecta</name>
    <dbReference type="NCBI Taxonomy" id="41462"/>
    <lineage>
        <taxon>Eukaryota</taxon>
        <taxon>Viridiplantae</taxon>
        <taxon>Chlorophyta</taxon>
        <taxon>core chlorophytes</taxon>
        <taxon>Trebouxiophyceae</taxon>
        <taxon>Trebouxiales</taxon>
        <taxon>Trebouxiaceae</taxon>
        <taxon>Myrmecia</taxon>
    </lineage>
</organism>
<keyword evidence="2 5" id="KW-0812">Transmembrane</keyword>
<evidence type="ECO:0000256" key="1">
    <source>
        <dbReference type="ARBA" id="ARBA00004141"/>
    </source>
</evidence>
<dbReference type="PANTHER" id="PTHR11132">
    <property type="entry name" value="SOLUTE CARRIER FAMILY 35"/>
    <property type="match status" value="1"/>
</dbReference>
<comment type="caution">
    <text evidence="7">The sequence shown here is derived from an EMBL/GenBank/DDBJ whole genome shotgun (WGS) entry which is preliminary data.</text>
</comment>
<keyword evidence="4 5" id="KW-0472">Membrane</keyword>
<feature type="transmembrane region" description="Helical" evidence="5">
    <location>
        <begin position="225"/>
        <end position="249"/>
    </location>
</feature>
<dbReference type="InterPro" id="IPR004853">
    <property type="entry name" value="Sugar_P_trans_dom"/>
</dbReference>
<feature type="transmembrane region" description="Helical" evidence="5">
    <location>
        <begin position="256"/>
        <end position="277"/>
    </location>
</feature>
<dbReference type="AlphaFoldDB" id="A0AAW1PC35"/>
<evidence type="ECO:0000256" key="4">
    <source>
        <dbReference type="ARBA" id="ARBA00023136"/>
    </source>
</evidence>
<keyword evidence="8" id="KW-1185">Reference proteome</keyword>
<reference evidence="7 8" key="1">
    <citation type="journal article" date="2024" name="Nat. Commun.">
        <title>Phylogenomics reveals the evolutionary origins of lichenization in chlorophyte algae.</title>
        <authorList>
            <person name="Puginier C."/>
            <person name="Libourel C."/>
            <person name="Otte J."/>
            <person name="Skaloud P."/>
            <person name="Haon M."/>
            <person name="Grisel S."/>
            <person name="Petersen M."/>
            <person name="Berrin J.G."/>
            <person name="Delaux P.M."/>
            <person name="Dal Grande F."/>
            <person name="Keller J."/>
        </authorList>
    </citation>
    <scope>NUCLEOTIDE SEQUENCE [LARGE SCALE GENOMIC DNA]</scope>
    <source>
        <strain evidence="7 8">SAG 2043</strain>
    </source>
</reference>
<evidence type="ECO:0000313" key="8">
    <source>
        <dbReference type="Proteomes" id="UP001489004"/>
    </source>
</evidence>
<accession>A0AAW1PC35</accession>
<comment type="subcellular location">
    <subcellularLocation>
        <location evidence="1">Membrane</location>
        <topology evidence="1">Multi-pass membrane protein</topology>
    </subcellularLocation>
</comment>
<evidence type="ECO:0000259" key="6">
    <source>
        <dbReference type="Pfam" id="PF03151"/>
    </source>
</evidence>
<feature type="transmembrane region" description="Helical" evidence="5">
    <location>
        <begin position="283"/>
        <end position="302"/>
    </location>
</feature>
<dbReference type="GO" id="GO:0016020">
    <property type="term" value="C:membrane"/>
    <property type="evidence" value="ECO:0007669"/>
    <property type="project" value="UniProtKB-SubCell"/>
</dbReference>
<dbReference type="InterPro" id="IPR037185">
    <property type="entry name" value="EmrE-like"/>
</dbReference>
<evidence type="ECO:0000256" key="5">
    <source>
        <dbReference type="SAM" id="Phobius"/>
    </source>
</evidence>
<dbReference type="SUPFAM" id="SSF103481">
    <property type="entry name" value="Multidrug resistance efflux transporter EmrE"/>
    <property type="match status" value="1"/>
</dbReference>
<feature type="transmembrane region" description="Helical" evidence="5">
    <location>
        <begin position="43"/>
        <end position="67"/>
    </location>
</feature>
<sequence length="375" mass="41223">MATKHSVIREVVRSYAYTLLWAGLSIGIILFNKWLLAYSGFHYPLALTAWHQLFCATIAVICIRGFGLVKRHHITSRDYFSRILPIGVLYAASLWLSNSSYLYLSVSFIQMTKSLMPGLVYAAGVLLGTEKFAWAVTANMALIAFGVLVCALGEVNLVVKGVVHQLAALCFEAARLALVQVLINAKGYNMNPLQSLYYISPACLLCLTVPFLLTELGPLMADTTLHIYPSVFLANALAAFALNLAVFLLIGKTSALTMNIAGVIKDWMLIFFSYYLFHAPVTAINLLGYAFCCTGVAIYQYMKLQMIKAKNRLTNNKDLEKTGADVLAAADGEQQELKPYSSGGFSSKADILQEIRRLQHEMVSLEGRIGTSKGT</sequence>
<dbReference type="InterPro" id="IPR050186">
    <property type="entry name" value="TPT_transporter"/>
</dbReference>
<feature type="transmembrane region" description="Helical" evidence="5">
    <location>
        <begin position="102"/>
        <end position="128"/>
    </location>
</feature>